<evidence type="ECO:0000256" key="1">
    <source>
        <dbReference type="SAM" id="SignalP"/>
    </source>
</evidence>
<sequence>MSLQITHKIFLCLSLFAYLSQTQLLAKQHAPKQQRNEFSRNNEIIDPLPNIFSENTVSLDNQRPDSQQDLFQTNALFFFQAGFGVGLQGFETSADGIVQVRIIPTIAVALGYNQYFHINEISFGLKFMVSYELGLFPSGENTLVYKSGGAYAVIYAGFRQILPYLGLGYDILESGKTFLPAFDASTRSFEQGHSYLYGAVFTFDKNHGIDLSFRHSKFYNFFPRILVNYEFRF</sequence>
<comment type="caution">
    <text evidence="2">The sequence shown here is derived from an EMBL/GenBank/DDBJ whole genome shotgun (WGS) entry which is preliminary data.</text>
</comment>
<gene>
    <name evidence="2" type="ORF">CQA66_06660</name>
</gene>
<protein>
    <recommendedName>
        <fullName evidence="4">Outer membrane beta-barrel protein</fullName>
    </recommendedName>
</protein>
<dbReference type="RefSeq" id="WP_104763672.1">
    <property type="nucleotide sequence ID" value="NZ_FZPM01000028.1"/>
</dbReference>
<reference evidence="2 3" key="1">
    <citation type="submission" date="2018-04" db="EMBL/GenBank/DDBJ databases">
        <title>Novel Campyloabacter and Helicobacter Species and Strains.</title>
        <authorList>
            <person name="Mannion A.J."/>
            <person name="Shen Z."/>
            <person name="Fox J.G."/>
        </authorList>
    </citation>
    <scope>NUCLEOTIDE SEQUENCE [LARGE SCALE GENOMIC DNA]</scope>
    <source>
        <strain evidence="2 3">MIT 97-5075</strain>
    </source>
</reference>
<feature type="chain" id="PRO_5017801550" description="Outer membrane beta-barrel protein" evidence="1">
    <location>
        <begin position="27"/>
        <end position="233"/>
    </location>
</feature>
<feature type="signal peptide" evidence="1">
    <location>
        <begin position="1"/>
        <end position="26"/>
    </location>
</feature>
<evidence type="ECO:0000313" key="3">
    <source>
        <dbReference type="Proteomes" id="UP000256424"/>
    </source>
</evidence>
<organism evidence="2 3">
    <name type="scientific">Helicobacter aurati</name>
    <dbReference type="NCBI Taxonomy" id="137778"/>
    <lineage>
        <taxon>Bacteria</taxon>
        <taxon>Pseudomonadati</taxon>
        <taxon>Campylobacterota</taxon>
        <taxon>Epsilonproteobacteria</taxon>
        <taxon>Campylobacterales</taxon>
        <taxon>Helicobacteraceae</taxon>
        <taxon>Helicobacter</taxon>
    </lineage>
</organism>
<keyword evidence="1" id="KW-0732">Signal</keyword>
<dbReference type="OrthoDB" id="9928153at2"/>
<dbReference type="EMBL" id="NXLW01000012">
    <property type="protein sequence ID" value="RDU71348.1"/>
    <property type="molecule type" value="Genomic_DNA"/>
</dbReference>
<name>A0A3D8J1I4_9HELI</name>
<evidence type="ECO:0008006" key="4">
    <source>
        <dbReference type="Google" id="ProtNLM"/>
    </source>
</evidence>
<keyword evidence="3" id="KW-1185">Reference proteome</keyword>
<proteinExistence type="predicted"/>
<dbReference type="AlphaFoldDB" id="A0A3D8J1I4"/>
<accession>A0A3D8J1I4</accession>
<dbReference type="Proteomes" id="UP000256424">
    <property type="component" value="Unassembled WGS sequence"/>
</dbReference>
<evidence type="ECO:0000313" key="2">
    <source>
        <dbReference type="EMBL" id="RDU71348.1"/>
    </source>
</evidence>